<dbReference type="Pfam" id="PF13689">
    <property type="entry name" value="DUF4154"/>
    <property type="match status" value="1"/>
</dbReference>
<dbReference type="KEGG" id="marq:MARGE09_P2033"/>
<dbReference type="RefSeq" id="WP_236987311.1">
    <property type="nucleotide sequence ID" value="NZ_AP023086.1"/>
</dbReference>
<feature type="chain" id="PRO_5042849316" description="YfiR family protein" evidence="1">
    <location>
        <begin position="26"/>
        <end position="188"/>
    </location>
</feature>
<dbReference type="Proteomes" id="UP001320119">
    <property type="component" value="Chromosome"/>
</dbReference>
<protein>
    <recommendedName>
        <fullName evidence="4">YfiR family protein</fullName>
    </recommendedName>
</protein>
<accession>A0AAN2BKC2</accession>
<dbReference type="AlphaFoldDB" id="A0AAN2BKC2"/>
<evidence type="ECO:0000256" key="1">
    <source>
        <dbReference type="SAM" id="SignalP"/>
    </source>
</evidence>
<dbReference type="InterPro" id="IPR025293">
    <property type="entry name" value="YfiR/HmsC-like"/>
</dbReference>
<name>A0AAN2BKC2_9GAMM</name>
<reference evidence="2 3" key="1">
    <citation type="journal article" date="2022" name="IScience">
        <title>An ultrasensitive nanofiber-based assay for enzymatic hydrolysis and deep-sea microbial degradation of cellulose.</title>
        <authorList>
            <person name="Tsudome M."/>
            <person name="Tachioka M."/>
            <person name="Miyazaki M."/>
            <person name="Uchimura K."/>
            <person name="Tsuda M."/>
            <person name="Takaki Y."/>
            <person name="Deguchi S."/>
        </authorList>
    </citation>
    <scope>NUCLEOTIDE SEQUENCE [LARGE SCALE GENOMIC DNA]</scope>
    <source>
        <strain evidence="2 3">GE09</strain>
    </source>
</reference>
<sequence>MLLSRYLIHLCVTLILSFGVSTAWAAPKSEAEKQVRAQFVYNFANFVEWPDDAFIKPNSPIKVCLFGRVFFAPYLYSFNGSLIGNRALEVSKADNMDDIRAGCHILYVGEDERVRLPTFWGQIRYIYVLSIGERQGFADKGGIINILRTQDRVQFDVNIENALTNGLFLDSDLLALARLIKRNTQKAD</sequence>
<proteinExistence type="predicted"/>
<keyword evidence="1" id="KW-0732">Signal</keyword>
<keyword evidence="3" id="KW-1185">Reference proteome</keyword>
<dbReference type="EMBL" id="AP023086">
    <property type="protein sequence ID" value="BCD97832.1"/>
    <property type="molecule type" value="Genomic_DNA"/>
</dbReference>
<evidence type="ECO:0000313" key="3">
    <source>
        <dbReference type="Proteomes" id="UP001320119"/>
    </source>
</evidence>
<gene>
    <name evidence="2" type="ORF">MARGE09_P2033</name>
</gene>
<organism evidence="2 3">
    <name type="scientific">Marinagarivorans cellulosilyticus</name>
    <dbReference type="NCBI Taxonomy" id="2721545"/>
    <lineage>
        <taxon>Bacteria</taxon>
        <taxon>Pseudomonadati</taxon>
        <taxon>Pseudomonadota</taxon>
        <taxon>Gammaproteobacteria</taxon>
        <taxon>Cellvibrionales</taxon>
        <taxon>Cellvibrionaceae</taxon>
        <taxon>Marinagarivorans</taxon>
    </lineage>
</organism>
<evidence type="ECO:0008006" key="4">
    <source>
        <dbReference type="Google" id="ProtNLM"/>
    </source>
</evidence>
<evidence type="ECO:0000313" key="2">
    <source>
        <dbReference type="EMBL" id="BCD97832.1"/>
    </source>
</evidence>
<feature type="signal peptide" evidence="1">
    <location>
        <begin position="1"/>
        <end position="25"/>
    </location>
</feature>